<keyword evidence="3" id="KW-1185">Reference proteome</keyword>
<comment type="caution">
    <text evidence="2">The sequence shown here is derived from an EMBL/GenBank/DDBJ whole genome shotgun (WGS) entry which is preliminary data.</text>
</comment>
<evidence type="ECO:0000313" key="3">
    <source>
        <dbReference type="Proteomes" id="UP001281410"/>
    </source>
</evidence>
<feature type="domain" description="Reverse transcriptase zinc-binding" evidence="1">
    <location>
        <begin position="6"/>
        <end position="72"/>
    </location>
</feature>
<sequence length="144" mass="16709">MGDVNPFFWSGVVPPKVDLFIWMLAKGRVLVGDLLPKFTGGLIKRQLCPFCMKTVESIKHLFLSCYWSWVLWSNCMDWWGISACIPADMRMWMDGWMLLCPAASSGRVWKVAFHAIYWTIWENRNDVVFNHGKADSVKAVEMVW</sequence>
<accession>A0AAE0E8Q8</accession>
<protein>
    <recommendedName>
        <fullName evidence="1">Reverse transcriptase zinc-binding domain-containing protein</fullName>
    </recommendedName>
</protein>
<dbReference type="Pfam" id="PF13966">
    <property type="entry name" value="zf-RVT"/>
    <property type="match status" value="1"/>
</dbReference>
<reference evidence="2" key="1">
    <citation type="journal article" date="2023" name="Plant J.">
        <title>Genome sequences and population genomics provide insights into the demographic history, inbreeding, and mutation load of two 'living fossil' tree species of Dipteronia.</title>
        <authorList>
            <person name="Feng Y."/>
            <person name="Comes H.P."/>
            <person name="Chen J."/>
            <person name="Zhu S."/>
            <person name="Lu R."/>
            <person name="Zhang X."/>
            <person name="Li P."/>
            <person name="Qiu J."/>
            <person name="Olsen K.M."/>
            <person name="Qiu Y."/>
        </authorList>
    </citation>
    <scope>NUCLEOTIDE SEQUENCE</scope>
    <source>
        <strain evidence="2">NBL</strain>
    </source>
</reference>
<dbReference type="InterPro" id="IPR026960">
    <property type="entry name" value="RVT-Znf"/>
</dbReference>
<dbReference type="AlphaFoldDB" id="A0AAE0E8Q8"/>
<evidence type="ECO:0000313" key="2">
    <source>
        <dbReference type="EMBL" id="KAK3217735.1"/>
    </source>
</evidence>
<gene>
    <name evidence="2" type="ORF">Dsin_011705</name>
</gene>
<dbReference type="Proteomes" id="UP001281410">
    <property type="component" value="Unassembled WGS sequence"/>
</dbReference>
<proteinExistence type="predicted"/>
<evidence type="ECO:0000259" key="1">
    <source>
        <dbReference type="Pfam" id="PF13966"/>
    </source>
</evidence>
<name>A0AAE0E8Q8_9ROSI</name>
<organism evidence="2 3">
    <name type="scientific">Dipteronia sinensis</name>
    <dbReference type="NCBI Taxonomy" id="43782"/>
    <lineage>
        <taxon>Eukaryota</taxon>
        <taxon>Viridiplantae</taxon>
        <taxon>Streptophyta</taxon>
        <taxon>Embryophyta</taxon>
        <taxon>Tracheophyta</taxon>
        <taxon>Spermatophyta</taxon>
        <taxon>Magnoliopsida</taxon>
        <taxon>eudicotyledons</taxon>
        <taxon>Gunneridae</taxon>
        <taxon>Pentapetalae</taxon>
        <taxon>rosids</taxon>
        <taxon>malvids</taxon>
        <taxon>Sapindales</taxon>
        <taxon>Sapindaceae</taxon>
        <taxon>Hippocastanoideae</taxon>
        <taxon>Acereae</taxon>
        <taxon>Dipteronia</taxon>
    </lineage>
</organism>
<dbReference type="EMBL" id="JANJYJ010000004">
    <property type="protein sequence ID" value="KAK3217735.1"/>
    <property type="molecule type" value="Genomic_DNA"/>
</dbReference>